<reference evidence="14 15" key="1">
    <citation type="submission" date="2016-10" db="EMBL/GenBank/DDBJ databases">
        <authorList>
            <person name="de Groot N.N."/>
        </authorList>
    </citation>
    <scope>NUCLEOTIDE SEQUENCE [LARGE SCALE GENOMIC DNA]</scope>
    <source>
        <strain evidence="14 15">DSM 16213</strain>
    </source>
</reference>
<evidence type="ECO:0000256" key="2">
    <source>
        <dbReference type="ARBA" id="ARBA00010823"/>
    </source>
</evidence>
<dbReference type="STRING" id="245187.SAMN04488003_11645"/>
<evidence type="ECO:0000256" key="11">
    <source>
        <dbReference type="ARBA" id="ARBA00023136"/>
    </source>
</evidence>
<gene>
    <name evidence="14" type="ORF">SAMN04488003_11645</name>
</gene>
<evidence type="ECO:0000256" key="9">
    <source>
        <dbReference type="ARBA" id="ARBA00023004"/>
    </source>
</evidence>
<dbReference type="RefSeq" id="WP_089903992.1">
    <property type="nucleotide sequence ID" value="NZ_FOCI01000016.1"/>
</dbReference>
<evidence type="ECO:0000256" key="6">
    <source>
        <dbReference type="ARBA" id="ARBA00022723"/>
    </source>
</evidence>
<protein>
    <submittedName>
        <fullName evidence="14">Alkane 1-monooxygenase</fullName>
    </submittedName>
</protein>
<dbReference type="GO" id="GO:0004497">
    <property type="term" value="F:monooxygenase activity"/>
    <property type="evidence" value="ECO:0007669"/>
    <property type="project" value="UniProtKB-KW"/>
</dbReference>
<sequence length="345" mass="37206">MFNAILFPLVTLAPLPLIALAAVQGGAWVALALAWMTLLTYLLDQFVAIATPTDADADPEMEFPAADLLCTVLALGHFALLALVVLSVGRGGHGLAADVGVIVAAGLWLGQVSNSNAHELIHRGARPLHRLGNWVFISLLYGHHTSAHVLIHHRLVATPDDPATARAGEGFYGYALRAWTGAFRQGYAAEVARLARVGRSPWHNPYVIYVAGGLVFCAGAVAIGGARGLAAYLALAAYAQVQLLLSDYVQHYGLMRRLGPEGKPEPVGPRHSWNAPHWFSAALMLNAPRHADHHAHPGRPFPALRDDPAGPMLPRSLPAMATLALVPPLWRRVMDRRLRHWTRPA</sequence>
<dbReference type="PANTHER" id="PTHR38674">
    <property type="entry name" value="ALKANE 1-MONOOXYGENASE 1"/>
    <property type="match status" value="1"/>
</dbReference>
<feature type="domain" description="Fatty acid desaturase" evidence="13">
    <location>
        <begin position="102"/>
        <end position="306"/>
    </location>
</feature>
<keyword evidence="8" id="KW-0560">Oxidoreductase</keyword>
<dbReference type="InterPro" id="IPR005804">
    <property type="entry name" value="FA_desaturase_dom"/>
</dbReference>
<dbReference type="InterPro" id="IPR033885">
    <property type="entry name" value="AlkB/XylM"/>
</dbReference>
<keyword evidence="3" id="KW-1003">Cell membrane</keyword>
<organism evidence="14 15">
    <name type="scientific">Loktanella fryxellensis</name>
    <dbReference type="NCBI Taxonomy" id="245187"/>
    <lineage>
        <taxon>Bacteria</taxon>
        <taxon>Pseudomonadati</taxon>
        <taxon>Pseudomonadota</taxon>
        <taxon>Alphaproteobacteria</taxon>
        <taxon>Rhodobacterales</taxon>
        <taxon>Roseobacteraceae</taxon>
        <taxon>Loktanella</taxon>
    </lineage>
</organism>
<evidence type="ECO:0000256" key="5">
    <source>
        <dbReference type="ARBA" id="ARBA00022692"/>
    </source>
</evidence>
<dbReference type="OrthoDB" id="4759734at2"/>
<feature type="transmembrane region" description="Helical" evidence="12">
    <location>
        <begin position="31"/>
        <end position="51"/>
    </location>
</feature>
<keyword evidence="15" id="KW-1185">Reference proteome</keyword>
<feature type="transmembrane region" description="Helical" evidence="12">
    <location>
        <begin position="206"/>
        <end position="223"/>
    </location>
</feature>
<dbReference type="Pfam" id="PF00487">
    <property type="entry name" value="FA_desaturase"/>
    <property type="match status" value="1"/>
</dbReference>
<comment type="similarity">
    <text evidence="2">Belongs to the fatty acid desaturase type 1 family. AlkB subfamily.</text>
</comment>
<dbReference type="GO" id="GO:0046872">
    <property type="term" value="F:metal ion binding"/>
    <property type="evidence" value="ECO:0007669"/>
    <property type="project" value="UniProtKB-KW"/>
</dbReference>
<accession>A0A1H8GH70</accession>
<dbReference type="GO" id="GO:0005886">
    <property type="term" value="C:plasma membrane"/>
    <property type="evidence" value="ECO:0007669"/>
    <property type="project" value="UniProtKB-SubCell"/>
</dbReference>
<proteinExistence type="inferred from homology"/>
<evidence type="ECO:0000256" key="4">
    <source>
        <dbReference type="ARBA" id="ARBA00022519"/>
    </source>
</evidence>
<dbReference type="AlphaFoldDB" id="A0A1H8GH70"/>
<evidence type="ECO:0000313" key="15">
    <source>
        <dbReference type="Proteomes" id="UP000199585"/>
    </source>
</evidence>
<keyword evidence="7 12" id="KW-1133">Transmembrane helix</keyword>
<dbReference type="GO" id="GO:0006629">
    <property type="term" value="P:lipid metabolic process"/>
    <property type="evidence" value="ECO:0007669"/>
    <property type="project" value="InterPro"/>
</dbReference>
<evidence type="ECO:0000256" key="3">
    <source>
        <dbReference type="ARBA" id="ARBA00022475"/>
    </source>
</evidence>
<evidence type="ECO:0000256" key="1">
    <source>
        <dbReference type="ARBA" id="ARBA00004429"/>
    </source>
</evidence>
<evidence type="ECO:0000259" key="13">
    <source>
        <dbReference type="Pfam" id="PF00487"/>
    </source>
</evidence>
<feature type="transmembrane region" description="Helical" evidence="12">
    <location>
        <begin position="63"/>
        <end position="86"/>
    </location>
</feature>
<keyword evidence="6" id="KW-0479">Metal-binding</keyword>
<dbReference type="PANTHER" id="PTHR38674:SF1">
    <property type="entry name" value="ALKANE 1-MONOOXYGENASE 1"/>
    <property type="match status" value="1"/>
</dbReference>
<evidence type="ECO:0000256" key="10">
    <source>
        <dbReference type="ARBA" id="ARBA00023033"/>
    </source>
</evidence>
<evidence type="ECO:0000256" key="12">
    <source>
        <dbReference type="SAM" id="Phobius"/>
    </source>
</evidence>
<keyword evidence="4" id="KW-0997">Cell inner membrane</keyword>
<evidence type="ECO:0000313" key="14">
    <source>
        <dbReference type="EMBL" id="SEN43149.1"/>
    </source>
</evidence>
<keyword evidence="10 14" id="KW-0503">Monooxygenase</keyword>
<keyword evidence="11 12" id="KW-0472">Membrane</keyword>
<keyword evidence="5 12" id="KW-0812">Transmembrane</keyword>
<evidence type="ECO:0000256" key="8">
    <source>
        <dbReference type="ARBA" id="ARBA00023002"/>
    </source>
</evidence>
<keyword evidence="9" id="KW-0408">Iron</keyword>
<dbReference type="CDD" id="cd03512">
    <property type="entry name" value="Alkane-hydroxylase"/>
    <property type="match status" value="1"/>
</dbReference>
<comment type="subcellular location">
    <subcellularLocation>
        <location evidence="1">Cell inner membrane</location>
        <topology evidence="1">Multi-pass membrane protein</topology>
    </subcellularLocation>
</comment>
<dbReference type="Proteomes" id="UP000199585">
    <property type="component" value="Unassembled WGS sequence"/>
</dbReference>
<evidence type="ECO:0000256" key="7">
    <source>
        <dbReference type="ARBA" id="ARBA00022989"/>
    </source>
</evidence>
<dbReference type="EMBL" id="FOCI01000016">
    <property type="protein sequence ID" value="SEN43149.1"/>
    <property type="molecule type" value="Genomic_DNA"/>
</dbReference>
<name>A0A1H8GH70_9RHOB</name>